<evidence type="ECO:0000313" key="4">
    <source>
        <dbReference type="RefSeq" id="XP_033578812.1"/>
    </source>
</evidence>
<feature type="region of interest" description="Disordered" evidence="1">
    <location>
        <begin position="1"/>
        <end position="64"/>
    </location>
</feature>
<keyword evidence="3" id="KW-1185">Reference proteome</keyword>
<reference evidence="4" key="2">
    <citation type="submission" date="2020-04" db="EMBL/GenBank/DDBJ databases">
        <authorList>
            <consortium name="NCBI Genome Project"/>
        </authorList>
    </citation>
    <scope>NUCLEOTIDE SEQUENCE</scope>
    <source>
        <strain evidence="4">CBS 304.34</strain>
    </source>
</reference>
<evidence type="ECO:0000313" key="3">
    <source>
        <dbReference type="Proteomes" id="UP000504636"/>
    </source>
</evidence>
<dbReference type="AlphaFoldDB" id="A0A6A6YTF0"/>
<protein>
    <submittedName>
        <fullName evidence="2 4">Uncharacterized protein</fullName>
    </submittedName>
</protein>
<dbReference type="GeneID" id="54468183"/>
<proteinExistence type="predicted"/>
<dbReference type="RefSeq" id="XP_033578812.1">
    <property type="nucleotide sequence ID" value="XM_033727290.1"/>
</dbReference>
<reference evidence="4" key="3">
    <citation type="submission" date="2025-04" db="UniProtKB">
        <authorList>
            <consortium name="RefSeq"/>
        </authorList>
    </citation>
    <scope>IDENTIFICATION</scope>
    <source>
        <strain evidence="4">CBS 304.34</strain>
    </source>
</reference>
<sequence length="300" mass="31948">MAGVRCEQPGSARVKRPRTPRAALRPVLGVDDAVGSPKRAAKQRALGRSDGATQAPPPRRAGPCRSLWPLLAGRGAGEQAGVRKAAPLGVHKCRLGTSSAGHSTAPAARASNVSSARLAWPAIVDGVILRSCERGCACQGRSVYKLLPAARTCAVQVRQGCITPNLCHRVACAPIIVLHRARRARRAARRAAGPFPLASPVRLSPASYQCCSHPPAPCRDVLSTPAGWGAASCYFETIPRRTGHRRGARACNGSCRDVRHDRLGKTRAHPNLCSLLCLFLTTLYVSMQQPAATTRWHTAH</sequence>
<gene>
    <name evidence="2 4" type="ORF">BDZ99DRAFT_560336</name>
</gene>
<accession>A0A6A6YTF0</accession>
<name>A0A6A6YTF0_9PEZI</name>
<organism evidence="2">
    <name type="scientific">Mytilinidion resinicola</name>
    <dbReference type="NCBI Taxonomy" id="574789"/>
    <lineage>
        <taxon>Eukaryota</taxon>
        <taxon>Fungi</taxon>
        <taxon>Dikarya</taxon>
        <taxon>Ascomycota</taxon>
        <taxon>Pezizomycotina</taxon>
        <taxon>Dothideomycetes</taxon>
        <taxon>Pleosporomycetidae</taxon>
        <taxon>Mytilinidiales</taxon>
        <taxon>Mytilinidiaceae</taxon>
        <taxon>Mytilinidion</taxon>
    </lineage>
</organism>
<evidence type="ECO:0000256" key="1">
    <source>
        <dbReference type="SAM" id="MobiDB-lite"/>
    </source>
</evidence>
<evidence type="ECO:0000313" key="2">
    <source>
        <dbReference type="EMBL" id="KAF2811848.1"/>
    </source>
</evidence>
<dbReference type="Proteomes" id="UP000504636">
    <property type="component" value="Unplaced"/>
</dbReference>
<reference evidence="2 4" key="1">
    <citation type="journal article" date="2020" name="Stud. Mycol.">
        <title>101 Dothideomycetes genomes: a test case for predicting lifestyles and emergence of pathogens.</title>
        <authorList>
            <person name="Haridas S."/>
            <person name="Albert R."/>
            <person name="Binder M."/>
            <person name="Bloem J."/>
            <person name="Labutti K."/>
            <person name="Salamov A."/>
            <person name="Andreopoulos B."/>
            <person name="Baker S."/>
            <person name="Barry K."/>
            <person name="Bills G."/>
            <person name="Bluhm B."/>
            <person name="Cannon C."/>
            <person name="Castanera R."/>
            <person name="Culley D."/>
            <person name="Daum C."/>
            <person name="Ezra D."/>
            <person name="Gonzalez J."/>
            <person name="Henrissat B."/>
            <person name="Kuo A."/>
            <person name="Liang C."/>
            <person name="Lipzen A."/>
            <person name="Lutzoni F."/>
            <person name="Magnuson J."/>
            <person name="Mondo S."/>
            <person name="Nolan M."/>
            <person name="Ohm R."/>
            <person name="Pangilinan J."/>
            <person name="Park H.-J."/>
            <person name="Ramirez L."/>
            <person name="Alfaro M."/>
            <person name="Sun H."/>
            <person name="Tritt A."/>
            <person name="Yoshinaga Y."/>
            <person name="Zwiers L.-H."/>
            <person name="Turgeon B."/>
            <person name="Goodwin S."/>
            <person name="Spatafora J."/>
            <person name="Crous P."/>
            <person name="Grigoriev I."/>
        </authorList>
    </citation>
    <scope>NUCLEOTIDE SEQUENCE</scope>
    <source>
        <strain evidence="2 4">CBS 304.34</strain>
    </source>
</reference>
<dbReference type="EMBL" id="MU003698">
    <property type="protein sequence ID" value="KAF2811848.1"/>
    <property type="molecule type" value="Genomic_DNA"/>
</dbReference>